<organism evidence="2 3">
    <name type="scientific">Porites evermanni</name>
    <dbReference type="NCBI Taxonomy" id="104178"/>
    <lineage>
        <taxon>Eukaryota</taxon>
        <taxon>Metazoa</taxon>
        <taxon>Cnidaria</taxon>
        <taxon>Anthozoa</taxon>
        <taxon>Hexacorallia</taxon>
        <taxon>Scleractinia</taxon>
        <taxon>Fungiina</taxon>
        <taxon>Poritidae</taxon>
        <taxon>Porites</taxon>
    </lineage>
</organism>
<dbReference type="SUPFAM" id="SSF52266">
    <property type="entry name" value="SGNH hydrolase"/>
    <property type="match status" value="1"/>
</dbReference>
<dbReference type="EMBL" id="CALNXI010000316">
    <property type="protein sequence ID" value="CAH3024721.1"/>
    <property type="molecule type" value="Genomic_DNA"/>
</dbReference>
<accession>A0ABN8M867</accession>
<dbReference type="PANTHER" id="PTHR20003:SF7">
    <property type="entry name" value="SGNH DOMAIN-CONTAINING PROTEIN"/>
    <property type="match status" value="1"/>
</dbReference>
<keyword evidence="3" id="KW-1185">Reference proteome</keyword>
<feature type="transmembrane region" description="Helical" evidence="1">
    <location>
        <begin position="73"/>
        <end position="94"/>
    </location>
</feature>
<name>A0ABN8M867_9CNID</name>
<keyword evidence="1" id="KW-0812">Transmembrane</keyword>
<proteinExistence type="predicted"/>
<reference evidence="2 3" key="1">
    <citation type="submission" date="2022-05" db="EMBL/GenBank/DDBJ databases">
        <authorList>
            <consortium name="Genoscope - CEA"/>
            <person name="William W."/>
        </authorList>
    </citation>
    <scope>NUCLEOTIDE SEQUENCE [LARGE SCALE GENOMIC DNA]</scope>
</reference>
<keyword evidence="1" id="KW-0472">Membrane</keyword>
<keyword evidence="1" id="KW-1133">Transmembrane helix</keyword>
<protein>
    <submittedName>
        <fullName evidence="2">Uncharacterized protein</fullName>
    </submittedName>
</protein>
<sequence length="486" mass="55565">MVYRKVLTKIKSTKLEYTPVKWRMLTRRPDTEIKFIIIIKNVDDKNPLKKRNFSLAKDKKTENLRRKEAKTRILNIIAKKAVSFLVFVFNYIIWRSKVGIKIRGQNNAQVLHRMTRNECNALLDCYSFGEWEIKPGLTQEMIRERRELDKSILESLGFPGVLHRGDRLCGQGNLLPFSKLPALCDELSKTPCCNEEKGLCGNSTEDCTCSHCKDFSKYFTAEFANWKPTRKECPLTNFHREEACSILKEYASEVAFVGDSFIRHLFVAFSLLVTGDPITGALRSSLSDEERKQCSGEWQFVDNGKHSCHLKTLRNWEEVRENGPCSGRTQFKTYLVEAYNIHQLPLAIKTVTNLLGKPGSVVVLGVGIHLSSNAQKVIKDYLKPLLDLIQDQSSNGWPLLIWGNIHQVDNFLPSDCKKNYSPIEKFNQEMSRFCRAHNIPILETSSVTRFIKSNDGLHFGFGGNMAKVQILMNYLKNFFEVCAGSS</sequence>
<evidence type="ECO:0000313" key="2">
    <source>
        <dbReference type="EMBL" id="CAH3024721.1"/>
    </source>
</evidence>
<gene>
    <name evidence="2" type="ORF">PEVE_00023776</name>
</gene>
<comment type="caution">
    <text evidence="2">The sequence shown here is derived from an EMBL/GenBank/DDBJ whole genome shotgun (WGS) entry which is preliminary data.</text>
</comment>
<evidence type="ECO:0000313" key="3">
    <source>
        <dbReference type="Proteomes" id="UP001159427"/>
    </source>
</evidence>
<evidence type="ECO:0000256" key="1">
    <source>
        <dbReference type="SAM" id="Phobius"/>
    </source>
</evidence>
<dbReference type="PANTHER" id="PTHR20003">
    <property type="entry name" value="GLYCOPROTEIN-RELATED"/>
    <property type="match status" value="1"/>
</dbReference>
<dbReference type="Proteomes" id="UP001159427">
    <property type="component" value="Unassembled WGS sequence"/>
</dbReference>